<name>A0A914XWT0_9BILA</name>
<keyword evidence="2" id="KW-1185">Reference proteome</keyword>
<dbReference type="WBParaSite" id="PSU_v2.g10218.t1">
    <property type="protein sequence ID" value="PSU_v2.g10218.t1"/>
    <property type="gene ID" value="PSU_v2.g10218"/>
</dbReference>
<protein>
    <submittedName>
        <fullName evidence="3">Uncharacterized protein</fullName>
    </submittedName>
</protein>
<feature type="compositionally biased region" description="Polar residues" evidence="1">
    <location>
        <begin position="55"/>
        <end position="64"/>
    </location>
</feature>
<evidence type="ECO:0000313" key="3">
    <source>
        <dbReference type="WBParaSite" id="PSU_v2.g10218.t1"/>
    </source>
</evidence>
<feature type="compositionally biased region" description="Low complexity" evidence="1">
    <location>
        <begin position="65"/>
        <end position="80"/>
    </location>
</feature>
<evidence type="ECO:0000313" key="2">
    <source>
        <dbReference type="Proteomes" id="UP000887577"/>
    </source>
</evidence>
<organism evidence="2 3">
    <name type="scientific">Panagrolaimus superbus</name>
    <dbReference type="NCBI Taxonomy" id="310955"/>
    <lineage>
        <taxon>Eukaryota</taxon>
        <taxon>Metazoa</taxon>
        <taxon>Ecdysozoa</taxon>
        <taxon>Nematoda</taxon>
        <taxon>Chromadorea</taxon>
        <taxon>Rhabditida</taxon>
        <taxon>Tylenchina</taxon>
        <taxon>Panagrolaimomorpha</taxon>
        <taxon>Panagrolaimoidea</taxon>
        <taxon>Panagrolaimidae</taxon>
        <taxon>Panagrolaimus</taxon>
    </lineage>
</organism>
<dbReference type="AlphaFoldDB" id="A0A914XWT0"/>
<reference evidence="3" key="1">
    <citation type="submission" date="2022-11" db="UniProtKB">
        <authorList>
            <consortium name="WormBaseParasite"/>
        </authorList>
    </citation>
    <scope>IDENTIFICATION</scope>
</reference>
<feature type="compositionally biased region" description="Low complexity" evidence="1">
    <location>
        <begin position="7"/>
        <end position="35"/>
    </location>
</feature>
<dbReference type="Proteomes" id="UP000887577">
    <property type="component" value="Unplaced"/>
</dbReference>
<feature type="region of interest" description="Disordered" evidence="1">
    <location>
        <begin position="1"/>
        <end position="83"/>
    </location>
</feature>
<evidence type="ECO:0000256" key="1">
    <source>
        <dbReference type="SAM" id="MobiDB-lite"/>
    </source>
</evidence>
<sequence>MPSSNLSPKESPSTTTTITTTKRSSESADTSSEGSTPPPSKKHQHPRRSPPSYETKPNNFLNLQPPTSASAATSTVTGTPLFPQLQYPPNGFPPTLNPFMYHTLLRFPPNFNFL</sequence>
<accession>A0A914XWT0</accession>
<proteinExistence type="predicted"/>